<feature type="transmembrane region" description="Helical" evidence="1">
    <location>
        <begin position="41"/>
        <end position="62"/>
    </location>
</feature>
<proteinExistence type="predicted"/>
<accession>A0A7G9SLB9</accession>
<keyword evidence="4" id="KW-1185">Reference proteome</keyword>
<keyword evidence="1" id="KW-1133">Transmembrane helix</keyword>
<feature type="transmembrane region" description="Helical" evidence="1">
    <location>
        <begin position="74"/>
        <end position="96"/>
    </location>
</feature>
<dbReference type="Gene3D" id="2.40.50.1020">
    <property type="entry name" value="LytTr DNA-binding domain"/>
    <property type="match status" value="1"/>
</dbReference>
<dbReference type="Proteomes" id="UP000515971">
    <property type="component" value="Chromosome"/>
</dbReference>
<protein>
    <submittedName>
        <fullName evidence="3">LytTR family transcriptional regulator</fullName>
    </submittedName>
</protein>
<dbReference type="GO" id="GO:0003677">
    <property type="term" value="F:DNA binding"/>
    <property type="evidence" value="ECO:0007669"/>
    <property type="project" value="InterPro"/>
</dbReference>
<dbReference type="AlphaFoldDB" id="A0A7G9SLB9"/>
<dbReference type="InterPro" id="IPR007492">
    <property type="entry name" value="LytTR_DNA-bd_dom"/>
</dbReference>
<dbReference type="KEGG" id="slut:H9L13_10840"/>
<evidence type="ECO:0000259" key="2">
    <source>
        <dbReference type="PROSITE" id="PS50930"/>
    </source>
</evidence>
<organism evidence="3 4">
    <name type="scientific">Sphingomonas lutea</name>
    <dbReference type="NCBI Taxonomy" id="1045317"/>
    <lineage>
        <taxon>Bacteria</taxon>
        <taxon>Pseudomonadati</taxon>
        <taxon>Pseudomonadota</taxon>
        <taxon>Alphaproteobacteria</taxon>
        <taxon>Sphingomonadales</taxon>
        <taxon>Sphingomonadaceae</taxon>
        <taxon>Sphingomonas</taxon>
    </lineage>
</organism>
<evidence type="ECO:0000313" key="4">
    <source>
        <dbReference type="Proteomes" id="UP000515971"/>
    </source>
</evidence>
<keyword evidence="1" id="KW-0472">Membrane</keyword>
<reference evidence="3 4" key="1">
    <citation type="submission" date="2020-08" db="EMBL/GenBank/DDBJ databases">
        <title>Genome sequence of Sphingomonas lutea KCTC 23642T.</title>
        <authorList>
            <person name="Hyun D.-W."/>
            <person name="Bae J.-W."/>
        </authorList>
    </citation>
    <scope>NUCLEOTIDE SEQUENCE [LARGE SCALE GENOMIC DNA]</scope>
    <source>
        <strain evidence="3 4">KCTC 23642</strain>
    </source>
</reference>
<evidence type="ECO:0000256" key="1">
    <source>
        <dbReference type="SAM" id="Phobius"/>
    </source>
</evidence>
<feature type="domain" description="HTH LytTR-type" evidence="2">
    <location>
        <begin position="159"/>
        <end position="248"/>
    </location>
</feature>
<dbReference type="SMART" id="SM00850">
    <property type="entry name" value="LytTR"/>
    <property type="match status" value="1"/>
</dbReference>
<sequence length="248" mass="28447">MNPREIWRRVSLDIALFVFLGLVMAQLGPYRTLEAPPLFRTAYWLLAVFGAGLAAIVAERAIAGRVRRFWPRIAAASLLVTPPVTLYIYALNAVMLDLPRRWWLMPQLAWQVLVVMLLLMTLRALLWRRLVETRTIVMPPLPEAEREFRLRLSAKRRAARLLAIEAEDHYVRVHTDTGSELVTMRFSDALEELGRAYGHRVHRSWWVVGDAIEDVRWTRTGGEVRLSGGIVAPVSRSYAPALKWAGWR</sequence>
<feature type="transmembrane region" description="Helical" evidence="1">
    <location>
        <begin position="108"/>
        <end position="126"/>
    </location>
</feature>
<keyword evidence="1" id="KW-0812">Transmembrane</keyword>
<gene>
    <name evidence="3" type="ORF">H9L13_10840</name>
</gene>
<name>A0A7G9SLB9_9SPHN</name>
<dbReference type="PROSITE" id="PS50930">
    <property type="entry name" value="HTH_LYTTR"/>
    <property type="match status" value="1"/>
</dbReference>
<dbReference type="Pfam" id="PF04397">
    <property type="entry name" value="LytTR"/>
    <property type="match status" value="1"/>
</dbReference>
<evidence type="ECO:0000313" key="3">
    <source>
        <dbReference type="EMBL" id="QNN68644.1"/>
    </source>
</evidence>
<dbReference type="EMBL" id="CP060718">
    <property type="protein sequence ID" value="QNN68644.1"/>
    <property type="molecule type" value="Genomic_DNA"/>
</dbReference>